<dbReference type="NCBIfam" id="NF003816">
    <property type="entry name" value="PRK05406.1-5"/>
    <property type="match status" value="1"/>
</dbReference>
<dbReference type="InterPro" id="IPR011330">
    <property type="entry name" value="Glyco_hydro/deAcase_b/a-brl"/>
</dbReference>
<name>A0A0P9HZZ0_PSESX</name>
<proteinExistence type="inferred from homology"/>
<dbReference type="NCBIfam" id="NF003814">
    <property type="entry name" value="PRK05406.1-3"/>
    <property type="match status" value="1"/>
</dbReference>
<reference evidence="1 2" key="1">
    <citation type="submission" date="2015-09" db="EMBL/GenBank/DDBJ databases">
        <title>Genome announcement of multiple Pseudomonas syringae strains.</title>
        <authorList>
            <person name="Thakur S."/>
            <person name="Wang P.W."/>
            <person name="Gong Y."/>
            <person name="Weir B.S."/>
            <person name="Guttman D.S."/>
        </authorList>
    </citation>
    <scope>NUCLEOTIDE SEQUENCE [LARGE SCALE GENOMIC DNA]</scope>
    <source>
        <strain evidence="1 2">ICMP2802</strain>
    </source>
</reference>
<dbReference type="HAMAP" id="MF_00691">
    <property type="entry name" value="PxpA"/>
    <property type="match status" value="1"/>
</dbReference>
<dbReference type="AlphaFoldDB" id="A0A0P9HZZ0"/>
<feature type="non-terminal residue" evidence="1">
    <location>
        <position position="1"/>
    </location>
</feature>
<comment type="caution">
    <text evidence="1">The sequence shown here is derived from an EMBL/GenBank/DDBJ whole genome shotgun (WGS) entry which is preliminary data.</text>
</comment>
<dbReference type="EMBL" id="LJPM01000222">
    <property type="protein sequence ID" value="KPW21405.1"/>
    <property type="molecule type" value="Genomic_DNA"/>
</dbReference>
<gene>
    <name evidence="1" type="ORF">ALO91_03372</name>
</gene>
<accession>A0A0P9HZZ0</accession>
<dbReference type="InterPro" id="IPR005501">
    <property type="entry name" value="LamB/YcsF/PxpA-like"/>
</dbReference>
<dbReference type="PATRIC" id="fig|199198.5.peg.4791"/>
<dbReference type="Proteomes" id="UP000050297">
    <property type="component" value="Unassembled WGS sequence"/>
</dbReference>
<organism evidence="1 2">
    <name type="scientific">Pseudomonas syringae pv. aceris</name>
    <dbReference type="NCBI Taxonomy" id="199198"/>
    <lineage>
        <taxon>Bacteria</taxon>
        <taxon>Pseudomonadati</taxon>
        <taxon>Pseudomonadota</taxon>
        <taxon>Gammaproteobacteria</taxon>
        <taxon>Pseudomonadales</taxon>
        <taxon>Pseudomonadaceae</taxon>
        <taxon>Pseudomonas</taxon>
        <taxon>Pseudomonas syringae</taxon>
    </lineage>
</organism>
<dbReference type="Pfam" id="PF03746">
    <property type="entry name" value="LamB_YcsF"/>
    <property type="match status" value="1"/>
</dbReference>
<protein>
    <recommendedName>
        <fullName evidence="3">LamB/YcsF protein</fullName>
    </recommendedName>
</protein>
<dbReference type="PANTHER" id="PTHR30292">
    <property type="entry name" value="UNCHARACTERIZED PROTEIN YBGL-RELATED"/>
    <property type="match status" value="1"/>
</dbReference>
<evidence type="ECO:0000313" key="2">
    <source>
        <dbReference type="Proteomes" id="UP000050297"/>
    </source>
</evidence>
<dbReference type="SUPFAM" id="SSF88713">
    <property type="entry name" value="Glycoside hydrolase/deacetylase"/>
    <property type="match status" value="1"/>
</dbReference>
<evidence type="ECO:0000313" key="1">
    <source>
        <dbReference type="EMBL" id="KPW21405.1"/>
    </source>
</evidence>
<dbReference type="CDD" id="cd10787">
    <property type="entry name" value="LamB_YcsF_like"/>
    <property type="match status" value="1"/>
</dbReference>
<dbReference type="GO" id="GO:0005975">
    <property type="term" value="P:carbohydrate metabolic process"/>
    <property type="evidence" value="ECO:0007669"/>
    <property type="project" value="InterPro"/>
</dbReference>
<sequence length="332" mass="35056">TGRAAGLCRGLQRFDPATGPEHFHVRRLAPVRHDGRLPLPALAAGTGRTDLSAVVVHGVQISRSYLCLHQCSLISENKMPAIDLNSDLGESFGAWSMGDDEAILDVVSSANVACGFHAGDPAGILRTLEAAAARGVAIGAHVAYPDLVGFGRRNMDIPSDQLTADVIYQIGALQGLARSAGTSVSYVKPHGALYNTIAGDQRQAAAVIQALLRIDPALKLVCLANSPLLDWAREAGLSCVAEAFADRAYTAQGTLVSRSRPGAVLHDAELIAERMLRLVREGVIEAEDGREISLQADSICVHGDSPGAVNIARILKNRLHDAGVTVRAFNRG</sequence>
<dbReference type="PANTHER" id="PTHR30292:SF0">
    <property type="entry name" value="5-OXOPROLINASE SUBUNIT A"/>
    <property type="match status" value="1"/>
</dbReference>
<evidence type="ECO:0008006" key="3">
    <source>
        <dbReference type="Google" id="ProtNLM"/>
    </source>
</evidence>
<dbReference type="Gene3D" id="3.20.20.370">
    <property type="entry name" value="Glycoside hydrolase/deacetylase"/>
    <property type="match status" value="1"/>
</dbReference>